<protein>
    <submittedName>
        <fullName evidence="2">DUF2807 domain-containing protein</fullName>
    </submittedName>
</protein>
<evidence type="ECO:0000313" key="3">
    <source>
        <dbReference type="Proteomes" id="UP000318833"/>
    </source>
</evidence>
<evidence type="ECO:0000313" key="2">
    <source>
        <dbReference type="EMBL" id="TSE09940.1"/>
    </source>
</evidence>
<dbReference type="PROSITE" id="PS51257">
    <property type="entry name" value="PROKAR_LIPOPROTEIN"/>
    <property type="match status" value="1"/>
</dbReference>
<gene>
    <name evidence="2" type="ORF">FOF46_06455</name>
</gene>
<dbReference type="InterPro" id="IPR021255">
    <property type="entry name" value="DUF2807"/>
</dbReference>
<dbReference type="OrthoDB" id="1466971at2"/>
<dbReference type="AlphaFoldDB" id="A0A554VNJ8"/>
<evidence type="ECO:0000259" key="1">
    <source>
        <dbReference type="Pfam" id="PF10988"/>
    </source>
</evidence>
<keyword evidence="3" id="KW-1185">Reference proteome</keyword>
<dbReference type="Proteomes" id="UP000318833">
    <property type="component" value="Unassembled WGS sequence"/>
</dbReference>
<dbReference type="Gene3D" id="2.160.20.120">
    <property type="match status" value="1"/>
</dbReference>
<comment type="caution">
    <text evidence="2">The sequence shown here is derived from an EMBL/GenBank/DDBJ whole genome shotgun (WGS) entry which is preliminary data.</text>
</comment>
<feature type="domain" description="Putative auto-transporter adhesin head GIN" evidence="1">
    <location>
        <begin position="39"/>
        <end position="231"/>
    </location>
</feature>
<organism evidence="2 3">
    <name type="scientific">Aquimarina algiphila</name>
    <dbReference type="NCBI Taxonomy" id="2047982"/>
    <lineage>
        <taxon>Bacteria</taxon>
        <taxon>Pseudomonadati</taxon>
        <taxon>Bacteroidota</taxon>
        <taxon>Flavobacteriia</taxon>
        <taxon>Flavobacteriales</taxon>
        <taxon>Flavobacteriaceae</taxon>
        <taxon>Aquimarina</taxon>
    </lineage>
</organism>
<reference evidence="2 3" key="1">
    <citation type="submission" date="2019-07" db="EMBL/GenBank/DDBJ databases">
        <title>The draft genome sequence of Aquimarina algiphila M91.</title>
        <authorList>
            <person name="Meng X."/>
        </authorList>
    </citation>
    <scope>NUCLEOTIDE SEQUENCE [LARGE SCALE GENOMIC DNA]</scope>
    <source>
        <strain evidence="2 3">M91</strain>
    </source>
</reference>
<name>A0A554VNJ8_9FLAO</name>
<accession>A0A554VNJ8</accession>
<dbReference type="RefSeq" id="WP_109438828.1">
    <property type="nucleotide sequence ID" value="NZ_CANLFO010000011.1"/>
</dbReference>
<sequence>MNRFILIFGLLFIGCDSENASDCFQRTGTIITKDIETPDFTRILVNPNVELVLKEGETTAVTIETGDNLIEEVSAVVEGDRLVLSNTNDCTFFRDLNQTKIFVTAPNITEIRSGTQFDISSDGILTYPLLRLFSEDVIEETETTTGTFNLEVDVENLTVVGNNIASFFIKGKVMSLNVNFASGTGRFEGADLIAEDVQIFHRGTNKMIINPRESIRGEIRSTGDVISVNRPGVVEVSTFFTGRLIFQ</sequence>
<dbReference type="Pfam" id="PF10988">
    <property type="entry name" value="DUF2807"/>
    <property type="match status" value="1"/>
</dbReference>
<proteinExistence type="predicted"/>
<dbReference type="EMBL" id="VLNR01000010">
    <property type="protein sequence ID" value="TSE09940.1"/>
    <property type="molecule type" value="Genomic_DNA"/>
</dbReference>